<evidence type="ECO:0000313" key="2">
    <source>
        <dbReference type="EMBL" id="KAG6577574.1"/>
    </source>
</evidence>
<keyword evidence="3" id="KW-1185">Reference proteome</keyword>
<feature type="compositionally biased region" description="Polar residues" evidence="1">
    <location>
        <begin position="1"/>
        <end position="11"/>
    </location>
</feature>
<dbReference type="Proteomes" id="UP000685013">
    <property type="component" value="Chromosome 16"/>
</dbReference>
<organism evidence="2 3">
    <name type="scientific">Cucurbita argyrosperma subsp. sororia</name>
    <dbReference type="NCBI Taxonomy" id="37648"/>
    <lineage>
        <taxon>Eukaryota</taxon>
        <taxon>Viridiplantae</taxon>
        <taxon>Streptophyta</taxon>
        <taxon>Embryophyta</taxon>
        <taxon>Tracheophyta</taxon>
        <taxon>Spermatophyta</taxon>
        <taxon>Magnoliopsida</taxon>
        <taxon>eudicotyledons</taxon>
        <taxon>Gunneridae</taxon>
        <taxon>Pentapetalae</taxon>
        <taxon>rosids</taxon>
        <taxon>fabids</taxon>
        <taxon>Cucurbitales</taxon>
        <taxon>Cucurbitaceae</taxon>
        <taxon>Cucurbiteae</taxon>
        <taxon>Cucurbita</taxon>
    </lineage>
</organism>
<feature type="non-terminal residue" evidence="2">
    <location>
        <position position="1"/>
    </location>
</feature>
<name>A0AAV6MA76_9ROSI</name>
<reference evidence="2 3" key="1">
    <citation type="journal article" date="2021" name="Hortic Res">
        <title>The domestication of Cucurbita argyrosperma as revealed by the genome of its wild relative.</title>
        <authorList>
            <person name="Barrera-Redondo J."/>
            <person name="Sanchez-de la Vega G."/>
            <person name="Aguirre-Liguori J.A."/>
            <person name="Castellanos-Morales G."/>
            <person name="Gutierrez-Guerrero Y.T."/>
            <person name="Aguirre-Dugua X."/>
            <person name="Aguirre-Planter E."/>
            <person name="Tenaillon M.I."/>
            <person name="Lira-Saade R."/>
            <person name="Eguiarte L.E."/>
        </authorList>
    </citation>
    <scope>NUCLEOTIDE SEQUENCE [LARGE SCALE GENOMIC DNA]</scope>
    <source>
        <strain evidence="2">JBR-2021</strain>
    </source>
</reference>
<sequence length="110" mass="12139">MGRKPNSSSPSLLFLIPQPPERRFPTSPPTGGGLRPENIEKAASHCRSSLSVFRRLRSPRAAVPFGSHRIDRRRAFGCWMKSGPQPGLLQIHSLTNQSNDEATMEVLCSS</sequence>
<protein>
    <submittedName>
        <fullName evidence="2">Uncharacterized protein</fullName>
    </submittedName>
</protein>
<gene>
    <name evidence="2" type="ORF">SDJN03_25148</name>
</gene>
<evidence type="ECO:0000256" key="1">
    <source>
        <dbReference type="SAM" id="MobiDB-lite"/>
    </source>
</evidence>
<accession>A0AAV6MA76</accession>
<dbReference type="AlphaFoldDB" id="A0AAV6MA76"/>
<dbReference type="EMBL" id="JAGKQH010000016">
    <property type="protein sequence ID" value="KAG6577574.1"/>
    <property type="molecule type" value="Genomic_DNA"/>
</dbReference>
<feature type="region of interest" description="Disordered" evidence="1">
    <location>
        <begin position="1"/>
        <end position="37"/>
    </location>
</feature>
<evidence type="ECO:0000313" key="3">
    <source>
        <dbReference type="Proteomes" id="UP000685013"/>
    </source>
</evidence>
<comment type="caution">
    <text evidence="2">The sequence shown here is derived from an EMBL/GenBank/DDBJ whole genome shotgun (WGS) entry which is preliminary data.</text>
</comment>
<proteinExistence type="predicted"/>